<reference evidence="1" key="1">
    <citation type="journal article" date="2015" name="Nature">
        <title>Complex archaea that bridge the gap between prokaryotes and eukaryotes.</title>
        <authorList>
            <person name="Spang A."/>
            <person name="Saw J.H."/>
            <person name="Jorgensen S.L."/>
            <person name="Zaremba-Niedzwiedzka K."/>
            <person name="Martijn J."/>
            <person name="Lind A.E."/>
            <person name="van Eijk R."/>
            <person name="Schleper C."/>
            <person name="Guy L."/>
            <person name="Ettema T.J."/>
        </authorList>
    </citation>
    <scope>NUCLEOTIDE SEQUENCE</scope>
</reference>
<accession>A0A0F9TRV9</accession>
<dbReference type="EMBL" id="LAZR01000275">
    <property type="protein sequence ID" value="KKN77697.1"/>
    <property type="molecule type" value="Genomic_DNA"/>
</dbReference>
<name>A0A0F9TRV9_9ZZZZ</name>
<dbReference type="AlphaFoldDB" id="A0A0F9TRV9"/>
<evidence type="ECO:0000313" key="1">
    <source>
        <dbReference type="EMBL" id="KKN77697.1"/>
    </source>
</evidence>
<comment type="caution">
    <text evidence="1">The sequence shown here is derived from an EMBL/GenBank/DDBJ whole genome shotgun (WGS) entry which is preliminary data.</text>
</comment>
<organism evidence="1">
    <name type="scientific">marine sediment metagenome</name>
    <dbReference type="NCBI Taxonomy" id="412755"/>
    <lineage>
        <taxon>unclassified sequences</taxon>
        <taxon>metagenomes</taxon>
        <taxon>ecological metagenomes</taxon>
    </lineage>
</organism>
<sequence length="345" mass="38239">MATQEYVWTMTEIITRWREITGLKETTDISAINVAKRINDYLVQYFPEQAGVDDLRTIYAATTSMTDDGTVALAQTDRRIVAPVMFGTVELEYFRDSERFFRMFPEDEQYVSPPTLTIGSGDSKKVKNIEFHYDINGTTYTKASAETALSGDTIPQNKYGAFALTIETDGTITVSEADNNSAGYLTAALAVDALRSARSDSAFMGYVTVIETAAAGFIPGTTDLATGGTVTATYTDGMWEKRRPPEACLIYQEKLWFRPKPDDIYRITAPRNVRGTALDSDDSNALPDLKWGPAIALGDAILYLRVISKDRTVSEELTDAFRFRIDSISSKARNNVMGGQVQRSF</sequence>
<gene>
    <name evidence="1" type="ORF">LCGC14_0358230</name>
</gene>
<protein>
    <submittedName>
        <fullName evidence="1">Uncharacterized protein</fullName>
    </submittedName>
</protein>
<proteinExistence type="predicted"/>